<dbReference type="Proteomes" id="UP000007129">
    <property type="component" value="Unassembled WGS sequence"/>
</dbReference>
<feature type="compositionally biased region" description="Low complexity" evidence="1">
    <location>
        <begin position="187"/>
        <end position="199"/>
    </location>
</feature>
<evidence type="ECO:0000313" key="3">
    <source>
        <dbReference type="Proteomes" id="UP000007129"/>
    </source>
</evidence>
<name>K2RPW9_MACPH</name>
<comment type="caution">
    <text evidence="2">The sequence shown here is derived from an EMBL/GenBank/DDBJ whole genome shotgun (WGS) entry which is preliminary data.</text>
</comment>
<dbReference type="HOGENOM" id="CLU_065427_0_0_1"/>
<proteinExistence type="predicted"/>
<evidence type="ECO:0000313" key="2">
    <source>
        <dbReference type="EMBL" id="EKG16803.1"/>
    </source>
</evidence>
<accession>K2RPW9</accession>
<dbReference type="InterPro" id="IPR021833">
    <property type="entry name" value="DUF3425"/>
</dbReference>
<dbReference type="PANTHER" id="PTHR37012">
    <property type="entry name" value="B-ZIP TRANSCRIPTION FACTOR (EUROFUNG)-RELATED"/>
    <property type="match status" value="1"/>
</dbReference>
<reference evidence="2 3" key="1">
    <citation type="journal article" date="2012" name="BMC Genomics">
        <title>Tools to kill: Genome of one of the most destructive plant pathogenic fungi Macrophomina phaseolina.</title>
        <authorList>
            <person name="Islam M.S."/>
            <person name="Haque M.S."/>
            <person name="Islam M.M."/>
            <person name="Emdad E.M."/>
            <person name="Halim A."/>
            <person name="Hossen Q.M.M."/>
            <person name="Hossain M.Z."/>
            <person name="Ahmed B."/>
            <person name="Rahim S."/>
            <person name="Rahman M.S."/>
            <person name="Alam M.M."/>
            <person name="Hou S."/>
            <person name="Wan X."/>
            <person name="Saito J.A."/>
            <person name="Alam M."/>
        </authorList>
    </citation>
    <scope>NUCLEOTIDE SEQUENCE [LARGE SCALE GENOMIC DNA]</scope>
    <source>
        <strain evidence="2 3">MS6</strain>
    </source>
</reference>
<evidence type="ECO:0000256" key="1">
    <source>
        <dbReference type="SAM" id="MobiDB-lite"/>
    </source>
</evidence>
<sequence length="290" mass="32136">MHSSGLDFNGRPLEAWNTLPRTIEATCPLDSLLLDFLAERHAQAAEGAPIKTLVGPPYPDFTYLLNPERPDQSHPLSKVFTDILRTFPDISGLPERVAVLYIMFLVMRWQIEPTQENYERLPDWMTPRPSQLFTPHPVWNDYLPWPRLRDHIITDQPQQAFDNFFIPYTTSLSLNWPHSPRDVLLPASSAPANATSTPSINTTPSGIPVDPATEASPPAPATQDGDSSSPKADDGSSGDAGSSANVGAEPEWVINPDFEAHLRNIENWSLGPQFSAAFPDLATYVKIKDQ</sequence>
<dbReference type="AlphaFoldDB" id="K2RPW9"/>
<dbReference type="EMBL" id="AHHD01000261">
    <property type="protein sequence ID" value="EKG16803.1"/>
    <property type="molecule type" value="Genomic_DNA"/>
</dbReference>
<dbReference type="Pfam" id="PF11905">
    <property type="entry name" value="DUF3425"/>
    <property type="match status" value="1"/>
</dbReference>
<feature type="region of interest" description="Disordered" evidence="1">
    <location>
        <begin position="187"/>
        <end position="250"/>
    </location>
</feature>
<dbReference type="InParanoid" id="K2RPW9"/>
<feature type="compositionally biased region" description="Low complexity" evidence="1">
    <location>
        <begin position="211"/>
        <end position="248"/>
    </location>
</feature>
<dbReference type="PANTHER" id="PTHR37012:SF2">
    <property type="entry name" value="BZIP DOMAIN-CONTAINING PROTEIN-RELATED"/>
    <property type="match status" value="1"/>
</dbReference>
<dbReference type="VEuPathDB" id="FungiDB:MPH_06006"/>
<gene>
    <name evidence="2" type="ORF">MPH_06006</name>
</gene>
<organism evidence="2 3">
    <name type="scientific">Macrophomina phaseolina (strain MS6)</name>
    <name type="common">Charcoal rot fungus</name>
    <dbReference type="NCBI Taxonomy" id="1126212"/>
    <lineage>
        <taxon>Eukaryota</taxon>
        <taxon>Fungi</taxon>
        <taxon>Dikarya</taxon>
        <taxon>Ascomycota</taxon>
        <taxon>Pezizomycotina</taxon>
        <taxon>Dothideomycetes</taxon>
        <taxon>Dothideomycetes incertae sedis</taxon>
        <taxon>Botryosphaeriales</taxon>
        <taxon>Botryosphaeriaceae</taxon>
        <taxon>Macrophomina</taxon>
    </lineage>
</organism>
<dbReference type="OrthoDB" id="4161589at2759"/>
<protein>
    <submittedName>
        <fullName evidence="2">Uncharacterized protein</fullName>
    </submittedName>
</protein>
<dbReference type="STRING" id="1126212.K2RPW9"/>
<dbReference type="eggNOG" id="ENOG502RZFH">
    <property type="taxonomic scope" value="Eukaryota"/>
</dbReference>